<comment type="similarity">
    <text evidence="1">Belongs to the protein disulfide isomerase family.</text>
</comment>
<dbReference type="GO" id="GO:0006457">
    <property type="term" value="P:protein folding"/>
    <property type="evidence" value="ECO:0007669"/>
    <property type="project" value="TreeGrafter"/>
</dbReference>
<organism evidence="2 3">
    <name type="scientific">Apiosordaria backusii</name>
    <dbReference type="NCBI Taxonomy" id="314023"/>
    <lineage>
        <taxon>Eukaryota</taxon>
        <taxon>Fungi</taxon>
        <taxon>Dikarya</taxon>
        <taxon>Ascomycota</taxon>
        <taxon>Pezizomycotina</taxon>
        <taxon>Sordariomycetes</taxon>
        <taxon>Sordariomycetidae</taxon>
        <taxon>Sordariales</taxon>
        <taxon>Lasiosphaeriaceae</taxon>
        <taxon>Apiosordaria</taxon>
    </lineage>
</organism>
<dbReference type="InterPro" id="IPR036249">
    <property type="entry name" value="Thioredoxin-like_sf"/>
</dbReference>
<dbReference type="Pfam" id="PF13848">
    <property type="entry name" value="Thioredoxin_6"/>
    <property type="match status" value="1"/>
</dbReference>
<comment type="caution">
    <text evidence="2">The sequence shown here is derived from an EMBL/GenBank/DDBJ whole genome shotgun (WGS) entry which is preliminary data.</text>
</comment>
<dbReference type="GO" id="GO:0005783">
    <property type="term" value="C:endoplasmic reticulum"/>
    <property type="evidence" value="ECO:0007669"/>
    <property type="project" value="TreeGrafter"/>
</dbReference>
<sequence>MAFRNRNASEKDYPRHNMRHRYWLLALLSVFGTGSEAWRHTSELELREALGSSAYTLVAFVNLIENRKASQDLESQWLSLQEAEKDDNIVSFDCALHQVYCQELEVASFPTIRMYHRDGRLDQYRGESKARELAMFRNRVIRPYFLEADAQLLKHFIMLDDVVIMLHPLSQSDNWALYDRFTSLAKRHRDQFTFLMGPSIQDNHSAAVVCYNNLDDVKHVAADIESDQALEDFVALCAEPLIPELTRNNEAKYISAGKSILYYFATTDGEKEVYRTQVRPLAKKHAEHLYFATMDVDKYSDMLATVGLKTRLVLENSTAGALYPFIGSDEITADVIEGFLDDIASGKLQPLNRNKREQQHQAGHDEL</sequence>
<accession>A0AA40EDM4</accession>
<protein>
    <recommendedName>
        <fullName evidence="4">Thioredoxin domain-containing protein</fullName>
    </recommendedName>
</protein>
<evidence type="ECO:0000313" key="2">
    <source>
        <dbReference type="EMBL" id="KAK0736070.1"/>
    </source>
</evidence>
<keyword evidence="3" id="KW-1185">Reference proteome</keyword>
<proteinExistence type="inferred from homology"/>
<gene>
    <name evidence="2" type="ORF">B0T21DRAFT_366245</name>
</gene>
<dbReference type="SUPFAM" id="SSF52833">
    <property type="entry name" value="Thioredoxin-like"/>
    <property type="match status" value="2"/>
</dbReference>
<dbReference type="GO" id="GO:0003756">
    <property type="term" value="F:protein disulfide isomerase activity"/>
    <property type="evidence" value="ECO:0007669"/>
    <property type="project" value="TreeGrafter"/>
</dbReference>
<name>A0AA40EDM4_9PEZI</name>
<evidence type="ECO:0000256" key="1">
    <source>
        <dbReference type="ARBA" id="ARBA00006347"/>
    </source>
</evidence>
<dbReference type="GO" id="GO:0034976">
    <property type="term" value="P:response to endoplasmic reticulum stress"/>
    <property type="evidence" value="ECO:0007669"/>
    <property type="project" value="TreeGrafter"/>
</dbReference>
<evidence type="ECO:0000313" key="3">
    <source>
        <dbReference type="Proteomes" id="UP001172159"/>
    </source>
</evidence>
<dbReference type="EMBL" id="JAUKTV010000006">
    <property type="protein sequence ID" value="KAK0736070.1"/>
    <property type="molecule type" value="Genomic_DNA"/>
</dbReference>
<dbReference type="CDD" id="cd02982">
    <property type="entry name" value="PDI_b'_family"/>
    <property type="match status" value="1"/>
</dbReference>
<dbReference type="PANTHER" id="PTHR18929">
    <property type="entry name" value="PROTEIN DISULFIDE ISOMERASE"/>
    <property type="match status" value="1"/>
</dbReference>
<evidence type="ECO:0008006" key="4">
    <source>
        <dbReference type="Google" id="ProtNLM"/>
    </source>
</evidence>
<dbReference type="Proteomes" id="UP001172159">
    <property type="component" value="Unassembled WGS sequence"/>
</dbReference>
<reference evidence="2" key="1">
    <citation type="submission" date="2023-06" db="EMBL/GenBank/DDBJ databases">
        <title>Genome-scale phylogeny and comparative genomics of the fungal order Sordariales.</title>
        <authorList>
            <consortium name="Lawrence Berkeley National Laboratory"/>
            <person name="Hensen N."/>
            <person name="Bonometti L."/>
            <person name="Westerberg I."/>
            <person name="Brannstrom I.O."/>
            <person name="Guillou S."/>
            <person name="Cros-Aarteil S."/>
            <person name="Calhoun S."/>
            <person name="Haridas S."/>
            <person name="Kuo A."/>
            <person name="Mondo S."/>
            <person name="Pangilinan J."/>
            <person name="Riley R."/>
            <person name="Labutti K."/>
            <person name="Andreopoulos B."/>
            <person name="Lipzen A."/>
            <person name="Chen C."/>
            <person name="Yanf M."/>
            <person name="Daum C."/>
            <person name="Ng V."/>
            <person name="Clum A."/>
            <person name="Steindorff A."/>
            <person name="Ohm R."/>
            <person name="Martin F."/>
            <person name="Silar P."/>
            <person name="Natvig D."/>
            <person name="Lalanne C."/>
            <person name="Gautier V."/>
            <person name="Ament-Velasquez S.L."/>
            <person name="Kruys A."/>
            <person name="Hutchinson M.I."/>
            <person name="Powell A.J."/>
            <person name="Barry K."/>
            <person name="Miller A.N."/>
            <person name="Grigoriev I.V."/>
            <person name="Debuchy R."/>
            <person name="Gladieux P."/>
            <person name="Thoren M.H."/>
            <person name="Johannesson H."/>
        </authorList>
    </citation>
    <scope>NUCLEOTIDE SEQUENCE</scope>
    <source>
        <strain evidence="2">CBS 540.89</strain>
    </source>
</reference>
<dbReference type="AlphaFoldDB" id="A0AA40EDM4"/>
<dbReference type="Gene3D" id="3.40.30.10">
    <property type="entry name" value="Glutaredoxin"/>
    <property type="match status" value="2"/>
</dbReference>